<reference evidence="1 2" key="1">
    <citation type="journal article" date="2019" name="Commun. Biol.">
        <title>The bagworm genome reveals a unique fibroin gene that provides high tensile strength.</title>
        <authorList>
            <person name="Kono N."/>
            <person name="Nakamura H."/>
            <person name="Ohtoshi R."/>
            <person name="Tomita M."/>
            <person name="Numata K."/>
            <person name="Arakawa K."/>
        </authorList>
    </citation>
    <scope>NUCLEOTIDE SEQUENCE [LARGE SCALE GENOMIC DNA]</scope>
</reference>
<dbReference type="Proteomes" id="UP000299102">
    <property type="component" value="Unassembled WGS sequence"/>
</dbReference>
<keyword evidence="2" id="KW-1185">Reference proteome</keyword>
<organism evidence="1 2">
    <name type="scientific">Eumeta variegata</name>
    <name type="common">Bagworm moth</name>
    <name type="synonym">Eumeta japonica</name>
    <dbReference type="NCBI Taxonomy" id="151549"/>
    <lineage>
        <taxon>Eukaryota</taxon>
        <taxon>Metazoa</taxon>
        <taxon>Ecdysozoa</taxon>
        <taxon>Arthropoda</taxon>
        <taxon>Hexapoda</taxon>
        <taxon>Insecta</taxon>
        <taxon>Pterygota</taxon>
        <taxon>Neoptera</taxon>
        <taxon>Endopterygota</taxon>
        <taxon>Lepidoptera</taxon>
        <taxon>Glossata</taxon>
        <taxon>Ditrysia</taxon>
        <taxon>Tineoidea</taxon>
        <taxon>Psychidae</taxon>
        <taxon>Oiketicinae</taxon>
        <taxon>Eumeta</taxon>
    </lineage>
</organism>
<protein>
    <submittedName>
        <fullName evidence="1">Uncharacterized protein</fullName>
    </submittedName>
</protein>
<evidence type="ECO:0000313" key="1">
    <source>
        <dbReference type="EMBL" id="GBP47474.1"/>
    </source>
</evidence>
<comment type="caution">
    <text evidence="1">The sequence shown here is derived from an EMBL/GenBank/DDBJ whole genome shotgun (WGS) entry which is preliminary data.</text>
</comment>
<dbReference type="AlphaFoldDB" id="A0A4C1WBE2"/>
<gene>
    <name evidence="1" type="ORF">EVAR_86393_1</name>
</gene>
<accession>A0A4C1WBE2</accession>
<dbReference type="EMBL" id="BGZK01000502">
    <property type="protein sequence ID" value="GBP47474.1"/>
    <property type="molecule type" value="Genomic_DNA"/>
</dbReference>
<proteinExistence type="predicted"/>
<evidence type="ECO:0000313" key="2">
    <source>
        <dbReference type="Proteomes" id="UP000299102"/>
    </source>
</evidence>
<sequence length="79" mass="8502">MRRTRRASASPYARCGELLRERSPPMHSVTGGWGIDPKSRPHCSSLMIPSLIGHNVGYCANSLAGVVGLRDDAPDPMIA</sequence>
<name>A0A4C1WBE2_EUMVA</name>